<accession>A0ABV6QGN5</accession>
<keyword evidence="2" id="KW-1185">Reference proteome</keyword>
<evidence type="ECO:0000313" key="1">
    <source>
        <dbReference type="EMBL" id="MFC0623804.1"/>
    </source>
</evidence>
<protein>
    <submittedName>
        <fullName evidence="1">Uncharacterized protein</fullName>
    </submittedName>
</protein>
<name>A0ABV6QGN5_9ACTN</name>
<sequence length="55" mass="5983">MPNRITATDEDDPVVVAAGLRLAEELKDQARMELPMLRALLATPAPPQEISRLAS</sequence>
<comment type="caution">
    <text evidence="1">The sequence shown here is derived from an EMBL/GenBank/DDBJ whole genome shotgun (WGS) entry which is preliminary data.</text>
</comment>
<dbReference type="Proteomes" id="UP001589890">
    <property type="component" value="Unassembled WGS sequence"/>
</dbReference>
<organism evidence="1 2">
    <name type="scientific">Kribbella deserti</name>
    <dbReference type="NCBI Taxonomy" id="1926257"/>
    <lineage>
        <taxon>Bacteria</taxon>
        <taxon>Bacillati</taxon>
        <taxon>Actinomycetota</taxon>
        <taxon>Actinomycetes</taxon>
        <taxon>Propionibacteriales</taxon>
        <taxon>Kribbellaceae</taxon>
        <taxon>Kribbella</taxon>
    </lineage>
</organism>
<gene>
    <name evidence="1" type="ORF">ACFFGN_07005</name>
</gene>
<reference evidence="1 2" key="1">
    <citation type="submission" date="2024-09" db="EMBL/GenBank/DDBJ databases">
        <authorList>
            <person name="Sun Q."/>
            <person name="Mori K."/>
        </authorList>
    </citation>
    <scope>NUCLEOTIDE SEQUENCE [LARGE SCALE GENOMIC DNA]</scope>
    <source>
        <strain evidence="1 2">CGMCC 1.15906</strain>
    </source>
</reference>
<dbReference type="EMBL" id="JBHLTC010000006">
    <property type="protein sequence ID" value="MFC0623804.1"/>
    <property type="molecule type" value="Genomic_DNA"/>
</dbReference>
<proteinExistence type="predicted"/>
<evidence type="ECO:0000313" key="2">
    <source>
        <dbReference type="Proteomes" id="UP001589890"/>
    </source>
</evidence>
<dbReference type="RefSeq" id="WP_380044504.1">
    <property type="nucleotide sequence ID" value="NZ_JBHLTC010000006.1"/>
</dbReference>